<evidence type="ECO:0000259" key="1">
    <source>
        <dbReference type="Pfam" id="PF01728"/>
    </source>
</evidence>
<evidence type="ECO:0000313" key="2">
    <source>
        <dbReference type="EMBL" id="GIC93065.1"/>
    </source>
</evidence>
<evidence type="ECO:0000313" key="3">
    <source>
        <dbReference type="Proteomes" id="UP000036893"/>
    </source>
</evidence>
<dbReference type="Pfam" id="PF01728">
    <property type="entry name" value="FtsJ"/>
    <property type="match status" value="1"/>
</dbReference>
<dbReference type="SUPFAM" id="SSF53335">
    <property type="entry name" value="S-adenosyl-L-methionine-dependent methyltransferases"/>
    <property type="match status" value="1"/>
</dbReference>
<sequence length="396" mass="44962">MSSKTEPQGSHAHAFTADVNNTFEIFSHRALTREAPSPQDRRDQRLSNDIVEYLLREVPEFRRLSELRKKGWNNPKGDRFFEKQRRAADHADDKTAKHFYKMMQDIGRDMHRLTGVFQIKSPSPDQNCILDMCMAPGGFLATALRLNPEAHALGFSLPKCNGGHNVLLPKHPRVTLKFLDITMLAADMGLSDIPSEHPDTRNFLPTQFEPGQVFDLVLCDGQVLRNHDRAAYREHREARRLTITQLSLGLKHIKPGGTMIVLLHKVESLESVQLLYIFDRFASVRLYKPTRAHATRSSFYMLASNIRSDCAEAAMAIARWESMWKIATFGTDDMYEKALTEDGLHAEVLLREFGPRLVRLGKKVWDIQANALARAPFLKENPVGLGGMTVQENTTQ</sequence>
<reference evidence="2" key="2">
    <citation type="submission" date="2021-01" db="EMBL/GenBank/DDBJ databases">
        <title>Pan-genome distribution and transcriptional activeness of fungal secondary metabolism genes in Aspergillus section Fumigati.</title>
        <authorList>
            <person name="Takahashi H."/>
            <person name="Umemura M."/>
            <person name="Ninomiya A."/>
            <person name="Kusuya Y."/>
            <person name="Urayama S."/>
            <person name="Shimizu M."/>
            <person name="Watanabe A."/>
            <person name="Kamei K."/>
            <person name="Yaguchi T."/>
            <person name="Hagiwara D."/>
        </authorList>
    </citation>
    <scope>NUCLEOTIDE SEQUENCE</scope>
    <source>
        <strain evidence="2">IFM 46973</strain>
    </source>
</reference>
<dbReference type="RefSeq" id="XP_043150331.1">
    <property type="nucleotide sequence ID" value="XM_043294396.1"/>
</dbReference>
<dbReference type="AlphaFoldDB" id="A0A8E0QZ09"/>
<dbReference type="GO" id="GO:0032259">
    <property type="term" value="P:methylation"/>
    <property type="evidence" value="ECO:0007669"/>
    <property type="project" value="InterPro"/>
</dbReference>
<name>A0A8E0QZ09_9EURO</name>
<accession>A0A8E0QZ09</accession>
<reference evidence="2" key="1">
    <citation type="journal article" date="2015" name="Genome Announc.">
        <title>Draft Genome Sequence of the Pathogenic Filamentous Fungus Aspergillus udagawae Strain IFM 46973T.</title>
        <authorList>
            <person name="Kusuya Y."/>
            <person name="Takahashi-Nakaguchi A."/>
            <person name="Takahashi H."/>
            <person name="Yaguchi T."/>
        </authorList>
    </citation>
    <scope>NUCLEOTIDE SEQUENCE</scope>
    <source>
        <strain evidence="2">IFM 46973</strain>
    </source>
</reference>
<dbReference type="EMBL" id="BBXM02000008">
    <property type="protein sequence ID" value="GIC93065.1"/>
    <property type="molecule type" value="Genomic_DNA"/>
</dbReference>
<dbReference type="GeneID" id="66997021"/>
<dbReference type="Proteomes" id="UP000036893">
    <property type="component" value="Unassembled WGS sequence"/>
</dbReference>
<proteinExistence type="predicted"/>
<dbReference type="InterPro" id="IPR002877">
    <property type="entry name" value="RNA_MeTrfase_FtsJ_dom"/>
</dbReference>
<feature type="domain" description="Ribosomal RNA methyltransferase FtsJ" evidence="1">
    <location>
        <begin position="126"/>
        <end position="303"/>
    </location>
</feature>
<dbReference type="InterPro" id="IPR029063">
    <property type="entry name" value="SAM-dependent_MTases_sf"/>
</dbReference>
<protein>
    <recommendedName>
        <fullName evidence="1">Ribosomal RNA methyltransferase FtsJ domain-containing protein</fullName>
    </recommendedName>
</protein>
<dbReference type="GO" id="GO:0008168">
    <property type="term" value="F:methyltransferase activity"/>
    <property type="evidence" value="ECO:0007669"/>
    <property type="project" value="InterPro"/>
</dbReference>
<gene>
    <name evidence="2" type="ORF">Aud_009544</name>
</gene>
<organism evidence="2 3">
    <name type="scientific">Aspergillus udagawae</name>
    <dbReference type="NCBI Taxonomy" id="91492"/>
    <lineage>
        <taxon>Eukaryota</taxon>
        <taxon>Fungi</taxon>
        <taxon>Dikarya</taxon>
        <taxon>Ascomycota</taxon>
        <taxon>Pezizomycotina</taxon>
        <taxon>Eurotiomycetes</taxon>
        <taxon>Eurotiomycetidae</taxon>
        <taxon>Eurotiales</taxon>
        <taxon>Aspergillaceae</taxon>
        <taxon>Aspergillus</taxon>
        <taxon>Aspergillus subgen. Fumigati</taxon>
    </lineage>
</organism>
<dbReference type="Gene3D" id="3.40.50.150">
    <property type="entry name" value="Vaccinia Virus protein VP39"/>
    <property type="match status" value="1"/>
</dbReference>
<comment type="caution">
    <text evidence="2">The sequence shown here is derived from an EMBL/GenBank/DDBJ whole genome shotgun (WGS) entry which is preliminary data.</text>
</comment>